<dbReference type="Proteomes" id="UP000298714">
    <property type="component" value="Chromosome"/>
</dbReference>
<dbReference type="EMBL" id="CP039704">
    <property type="protein sequence ID" value="QCI80469.1"/>
    <property type="molecule type" value="Genomic_DNA"/>
</dbReference>
<name>A0A4D7C0T4_9SPHN</name>
<keyword evidence="3" id="KW-1185">Reference proteome</keyword>
<sequence length="84" mass="9157">MAIAAAGLAPAVVSQSNKMFSVANLQVKIGQKIIFKNDDNVPHNIYSLVNGSKIDAGLKNLEKTQRYLSINLVIFELGAPFIRK</sequence>
<dbReference type="Gene3D" id="2.60.40.420">
    <property type="entry name" value="Cupredoxins - blue copper proteins"/>
    <property type="match status" value="1"/>
</dbReference>
<evidence type="ECO:0000313" key="2">
    <source>
        <dbReference type="EMBL" id="QCI80469.1"/>
    </source>
</evidence>
<evidence type="ECO:0000313" key="1">
    <source>
        <dbReference type="EMBL" id="QCI78641.1"/>
    </source>
</evidence>
<accession>A0A4D7C0T4</accession>
<reference evidence="1" key="2">
    <citation type="journal article" date="2020" name="Antonie Van Leeuwenhoek">
        <title>Hankyongella ginsenosidimutans gen. nov., sp. nov., isolated from mineral water with ginsenoside coverting activity.</title>
        <authorList>
            <person name="Siddiqi M.Z."/>
            <person name="Im W.T."/>
        </authorList>
    </citation>
    <scope>NUCLEOTIDE SEQUENCE</scope>
    <source>
        <strain evidence="1">W1-2-3</strain>
    </source>
</reference>
<reference evidence="3" key="1">
    <citation type="submission" date="2019-04" db="EMBL/GenBank/DDBJ databases">
        <title>Complete genome sequence of Sphingomonas sp. W1-2-3.</title>
        <authorList>
            <person name="Im W.T."/>
        </authorList>
    </citation>
    <scope>NUCLEOTIDE SEQUENCE [LARGE SCALE GENOMIC DNA]</scope>
    <source>
        <strain evidence="3">W1-2-3</strain>
    </source>
</reference>
<dbReference type="AlphaFoldDB" id="A0A4D7C0T4"/>
<dbReference type="InterPro" id="IPR008972">
    <property type="entry name" value="Cupredoxin"/>
</dbReference>
<evidence type="ECO:0008006" key="4">
    <source>
        <dbReference type="Google" id="ProtNLM"/>
    </source>
</evidence>
<protein>
    <recommendedName>
        <fullName evidence="4">Blue (type 1) copper domain-containing protein</fullName>
    </recommendedName>
</protein>
<proteinExistence type="predicted"/>
<dbReference type="RefSeq" id="WP_222873368.1">
    <property type="nucleotide sequence ID" value="NZ_CP039704.1"/>
</dbReference>
<organism evidence="1 3">
    <name type="scientific">Hankyongella ginsenosidimutans</name>
    <dbReference type="NCBI Taxonomy" id="1763828"/>
    <lineage>
        <taxon>Bacteria</taxon>
        <taxon>Pseudomonadati</taxon>
        <taxon>Pseudomonadota</taxon>
        <taxon>Alphaproteobacteria</taxon>
        <taxon>Sphingomonadales</taxon>
        <taxon>Sphingomonadaceae</taxon>
        <taxon>Hankyongella</taxon>
    </lineage>
</organism>
<evidence type="ECO:0000313" key="3">
    <source>
        <dbReference type="Proteomes" id="UP000298714"/>
    </source>
</evidence>
<dbReference type="EMBL" id="CP039704">
    <property type="protein sequence ID" value="QCI78641.1"/>
    <property type="molecule type" value="Genomic_DNA"/>
</dbReference>
<dbReference type="SUPFAM" id="SSF49503">
    <property type="entry name" value="Cupredoxins"/>
    <property type="match status" value="1"/>
</dbReference>
<dbReference type="KEGG" id="hgn:E6W36_16010"/>
<dbReference type="KEGG" id="hgn:E6W36_00345"/>
<gene>
    <name evidence="1" type="ORF">E6W36_00345</name>
    <name evidence="2" type="ORF">E6W36_16010</name>
</gene>